<accession>A0A1A8D1W9</accession>
<evidence type="ECO:0000313" key="1">
    <source>
        <dbReference type="EMBL" id="SBP85115.1"/>
    </source>
</evidence>
<reference evidence="1" key="1">
    <citation type="submission" date="2016-05" db="EMBL/GenBank/DDBJ databases">
        <authorList>
            <person name="Lavstsen T."/>
            <person name="Jespersen J.S."/>
        </authorList>
    </citation>
    <scope>NUCLEOTIDE SEQUENCE</scope>
    <source>
        <tissue evidence="1">Brain</tissue>
    </source>
</reference>
<reference evidence="1" key="2">
    <citation type="submission" date="2016-06" db="EMBL/GenBank/DDBJ databases">
        <title>The genome of a short-lived fish provides insights into sex chromosome evolution and the genetic control of aging.</title>
        <authorList>
            <person name="Reichwald K."/>
            <person name="Felder M."/>
            <person name="Petzold A."/>
            <person name="Koch P."/>
            <person name="Groth M."/>
            <person name="Platzer M."/>
        </authorList>
    </citation>
    <scope>NUCLEOTIDE SEQUENCE</scope>
    <source>
        <tissue evidence="1">Brain</tissue>
    </source>
</reference>
<dbReference type="EMBL" id="HADZ01021174">
    <property type="protein sequence ID" value="SBP85115.1"/>
    <property type="molecule type" value="Transcribed_RNA"/>
</dbReference>
<dbReference type="AlphaFoldDB" id="A0A1A8D1W9"/>
<sequence length="436" mass="48635">MLKVWRIQRVHILRGCLSGPEVGEGVLYRHGGMVQLNHAKGEEAAVPVWIPARGTSQQEGLHFHQSKWVTGTRVSTELFQAQGMIGVARWNFQPLLDLKQPDVQLPLVSELNKLSEEVTGQAKHPALRVSNADTGERFGLQYLEPGCQPEVKVELFAQDDAAGVTTLGTQSTVQPSPNKVLPPPLPLAACPRAARTGPIKTGGLLFALDHSRWTQPMRETIDQIVAKHRGQKDFLTKVDAEYAVLVQAASRDPNSLLHPTAKQHRSRYIKHLAKMTNTSSSLNTSSETLLETQRLWHNLTEGSETVAVPVVTIPPATVNPPRIKAQDPPLTKTEIEKMVKDIVQKHQEQQQPAKKRTRNCVACGQPKSRFRGDGSSVHFFYQSGEVKYFYCSVKVHQTYAPEGLTDPRMPFVDFANSPFFMRELEAAKLRKQVMEE</sequence>
<name>A0A1A8D1W9_NOTKA</name>
<organism evidence="1">
    <name type="scientific">Nothobranchius kadleci</name>
    <name type="common">African annual killifish</name>
    <dbReference type="NCBI Taxonomy" id="1051664"/>
    <lineage>
        <taxon>Eukaryota</taxon>
        <taxon>Metazoa</taxon>
        <taxon>Chordata</taxon>
        <taxon>Craniata</taxon>
        <taxon>Vertebrata</taxon>
        <taxon>Euteleostomi</taxon>
        <taxon>Actinopterygii</taxon>
        <taxon>Neopterygii</taxon>
        <taxon>Teleostei</taxon>
        <taxon>Neoteleostei</taxon>
        <taxon>Acanthomorphata</taxon>
        <taxon>Ovalentaria</taxon>
        <taxon>Atherinomorphae</taxon>
        <taxon>Cyprinodontiformes</taxon>
        <taxon>Nothobranchiidae</taxon>
        <taxon>Nothobranchius</taxon>
    </lineage>
</organism>
<proteinExistence type="predicted"/>
<gene>
    <name evidence="1" type="primary">Nfu_g_1_017875</name>
</gene>
<protein>
    <submittedName>
        <fullName evidence="1">Uncharacterized protein</fullName>
    </submittedName>
</protein>